<dbReference type="EMBL" id="BAAABZ010000090">
    <property type="protein sequence ID" value="GAA0573634.1"/>
    <property type="molecule type" value="Genomic_DNA"/>
</dbReference>
<keyword evidence="2" id="KW-1185">Reference proteome</keyword>
<proteinExistence type="predicted"/>
<reference evidence="1 2" key="1">
    <citation type="journal article" date="2019" name="Int. J. Syst. Evol. Microbiol.">
        <title>The Global Catalogue of Microorganisms (GCM) 10K type strain sequencing project: providing services to taxonomists for standard genome sequencing and annotation.</title>
        <authorList>
            <consortium name="The Broad Institute Genomics Platform"/>
            <consortium name="The Broad Institute Genome Sequencing Center for Infectious Disease"/>
            <person name="Wu L."/>
            <person name="Ma J."/>
        </authorList>
    </citation>
    <scope>NUCLEOTIDE SEQUENCE [LARGE SCALE GENOMIC DNA]</scope>
    <source>
        <strain evidence="1 2">JCM 5052</strain>
    </source>
</reference>
<protein>
    <submittedName>
        <fullName evidence="1">Uncharacterized protein</fullName>
    </submittedName>
</protein>
<evidence type="ECO:0000313" key="2">
    <source>
        <dbReference type="Proteomes" id="UP001501576"/>
    </source>
</evidence>
<evidence type="ECO:0000313" key="1">
    <source>
        <dbReference type="EMBL" id="GAA0573634.1"/>
    </source>
</evidence>
<name>A0ABN1ESU5_9ACTN</name>
<sequence>MQDVADRGGAAVGEAGDQASYLGEAEVDELGGSVFCFLRIQLSGPHDGQADVGGHGQGHVAVPAGIAADLVVVQAALLLRGLEAFLDGVRLESSPLLVKRHIGTR</sequence>
<dbReference type="Proteomes" id="UP001501576">
    <property type="component" value="Unassembled WGS sequence"/>
</dbReference>
<gene>
    <name evidence="1" type="ORF">GCM10010390_91010</name>
</gene>
<accession>A0ABN1ESU5</accession>
<comment type="caution">
    <text evidence="1">The sequence shown here is derived from an EMBL/GenBank/DDBJ whole genome shotgun (WGS) entry which is preliminary data.</text>
</comment>
<organism evidence="1 2">
    <name type="scientific">Streptomyces mordarskii</name>
    <dbReference type="NCBI Taxonomy" id="1226758"/>
    <lineage>
        <taxon>Bacteria</taxon>
        <taxon>Bacillati</taxon>
        <taxon>Actinomycetota</taxon>
        <taxon>Actinomycetes</taxon>
        <taxon>Kitasatosporales</taxon>
        <taxon>Streptomycetaceae</taxon>
        <taxon>Streptomyces</taxon>
    </lineage>
</organism>